<dbReference type="Pfam" id="PF00004">
    <property type="entry name" value="AAA"/>
    <property type="match status" value="1"/>
</dbReference>
<reference evidence="3" key="1">
    <citation type="journal article" date="2023" name="Mol. Phylogenet. Evol.">
        <title>Genome-scale phylogeny and comparative genomics of the fungal order Sordariales.</title>
        <authorList>
            <person name="Hensen N."/>
            <person name="Bonometti L."/>
            <person name="Westerberg I."/>
            <person name="Brannstrom I.O."/>
            <person name="Guillou S."/>
            <person name="Cros-Aarteil S."/>
            <person name="Calhoun S."/>
            <person name="Haridas S."/>
            <person name="Kuo A."/>
            <person name="Mondo S."/>
            <person name="Pangilinan J."/>
            <person name="Riley R."/>
            <person name="LaButti K."/>
            <person name="Andreopoulos B."/>
            <person name="Lipzen A."/>
            <person name="Chen C."/>
            <person name="Yan M."/>
            <person name="Daum C."/>
            <person name="Ng V."/>
            <person name="Clum A."/>
            <person name="Steindorff A."/>
            <person name="Ohm R.A."/>
            <person name="Martin F."/>
            <person name="Silar P."/>
            <person name="Natvig D.O."/>
            <person name="Lalanne C."/>
            <person name="Gautier V."/>
            <person name="Ament-Velasquez S.L."/>
            <person name="Kruys A."/>
            <person name="Hutchinson M.I."/>
            <person name="Powell A.J."/>
            <person name="Barry K."/>
            <person name="Miller A.N."/>
            <person name="Grigoriev I.V."/>
            <person name="Debuchy R."/>
            <person name="Gladieux P."/>
            <person name="Hiltunen Thoren M."/>
            <person name="Johannesson H."/>
        </authorList>
    </citation>
    <scope>NUCLEOTIDE SEQUENCE</scope>
    <source>
        <strain evidence="3">PSN243</strain>
    </source>
</reference>
<dbReference type="SUPFAM" id="SSF52540">
    <property type="entry name" value="P-loop containing nucleoside triphosphate hydrolases"/>
    <property type="match status" value="1"/>
</dbReference>
<keyword evidence="4" id="KW-1185">Reference proteome</keyword>
<comment type="caution">
    <text evidence="3">The sequence shown here is derived from an EMBL/GenBank/DDBJ whole genome shotgun (WGS) entry which is preliminary data.</text>
</comment>
<evidence type="ECO:0000313" key="3">
    <source>
        <dbReference type="EMBL" id="KAK4450164.1"/>
    </source>
</evidence>
<gene>
    <name evidence="3" type="ORF">QBC34DRAFT_379366</name>
</gene>
<evidence type="ECO:0000313" key="4">
    <source>
        <dbReference type="Proteomes" id="UP001321760"/>
    </source>
</evidence>
<dbReference type="InterPro" id="IPR027417">
    <property type="entry name" value="P-loop_NTPase"/>
</dbReference>
<accession>A0AAV9GQ22</accession>
<organism evidence="3 4">
    <name type="scientific">Podospora aff. communis PSN243</name>
    <dbReference type="NCBI Taxonomy" id="3040156"/>
    <lineage>
        <taxon>Eukaryota</taxon>
        <taxon>Fungi</taxon>
        <taxon>Dikarya</taxon>
        <taxon>Ascomycota</taxon>
        <taxon>Pezizomycotina</taxon>
        <taxon>Sordariomycetes</taxon>
        <taxon>Sordariomycetidae</taxon>
        <taxon>Sordariales</taxon>
        <taxon>Podosporaceae</taxon>
        <taxon>Podospora</taxon>
    </lineage>
</organism>
<dbReference type="GO" id="GO:0016887">
    <property type="term" value="F:ATP hydrolysis activity"/>
    <property type="evidence" value="ECO:0007669"/>
    <property type="project" value="InterPro"/>
</dbReference>
<protein>
    <recommendedName>
        <fullName evidence="2">AAA+ ATPase domain-containing protein</fullName>
    </recommendedName>
</protein>
<dbReference type="AlphaFoldDB" id="A0AAV9GQ22"/>
<dbReference type="EMBL" id="MU865933">
    <property type="protein sequence ID" value="KAK4450164.1"/>
    <property type="molecule type" value="Genomic_DNA"/>
</dbReference>
<dbReference type="SMART" id="SM00382">
    <property type="entry name" value="AAA"/>
    <property type="match status" value="1"/>
</dbReference>
<dbReference type="Pfam" id="PF22942">
    <property type="entry name" value="DUF7025"/>
    <property type="match status" value="1"/>
</dbReference>
<reference evidence="3" key="2">
    <citation type="submission" date="2023-05" db="EMBL/GenBank/DDBJ databases">
        <authorList>
            <consortium name="Lawrence Berkeley National Laboratory"/>
            <person name="Steindorff A."/>
            <person name="Hensen N."/>
            <person name="Bonometti L."/>
            <person name="Westerberg I."/>
            <person name="Brannstrom I.O."/>
            <person name="Guillou S."/>
            <person name="Cros-Aarteil S."/>
            <person name="Calhoun S."/>
            <person name="Haridas S."/>
            <person name="Kuo A."/>
            <person name="Mondo S."/>
            <person name="Pangilinan J."/>
            <person name="Riley R."/>
            <person name="Labutti K."/>
            <person name="Andreopoulos B."/>
            <person name="Lipzen A."/>
            <person name="Chen C."/>
            <person name="Yanf M."/>
            <person name="Daum C."/>
            <person name="Ng V."/>
            <person name="Clum A."/>
            <person name="Ohm R."/>
            <person name="Martin F."/>
            <person name="Silar P."/>
            <person name="Natvig D."/>
            <person name="Lalanne C."/>
            <person name="Gautier V."/>
            <person name="Ament-Velasquez S.L."/>
            <person name="Kruys A."/>
            <person name="Hutchinson M.I."/>
            <person name="Powell A.J."/>
            <person name="Barry K."/>
            <person name="Miller A.N."/>
            <person name="Grigoriev I.V."/>
            <person name="Debuchy R."/>
            <person name="Gladieux P."/>
            <person name="Thoren M.H."/>
            <person name="Johannesson H."/>
        </authorList>
    </citation>
    <scope>NUCLEOTIDE SEQUENCE</scope>
    <source>
        <strain evidence="3">PSN243</strain>
    </source>
</reference>
<dbReference type="GO" id="GO:0005524">
    <property type="term" value="F:ATP binding"/>
    <property type="evidence" value="ECO:0007669"/>
    <property type="project" value="InterPro"/>
</dbReference>
<feature type="domain" description="AAA+ ATPase" evidence="2">
    <location>
        <begin position="455"/>
        <end position="582"/>
    </location>
</feature>
<dbReference type="InterPro" id="IPR003593">
    <property type="entry name" value="AAA+_ATPase"/>
</dbReference>
<name>A0AAV9GQ22_9PEZI</name>
<evidence type="ECO:0000259" key="2">
    <source>
        <dbReference type="SMART" id="SM00382"/>
    </source>
</evidence>
<dbReference type="Gene3D" id="3.40.50.300">
    <property type="entry name" value="P-loop containing nucleotide triphosphate hydrolases"/>
    <property type="match status" value="1"/>
</dbReference>
<dbReference type="Proteomes" id="UP001321760">
    <property type="component" value="Unassembled WGS sequence"/>
</dbReference>
<dbReference type="PANTHER" id="PTHR46411">
    <property type="entry name" value="FAMILY ATPASE, PUTATIVE-RELATED"/>
    <property type="match status" value="1"/>
</dbReference>
<feature type="region of interest" description="Disordered" evidence="1">
    <location>
        <begin position="1"/>
        <end position="29"/>
    </location>
</feature>
<dbReference type="PANTHER" id="PTHR46411:SF3">
    <property type="entry name" value="AAA+ ATPASE DOMAIN-CONTAINING PROTEIN"/>
    <property type="match status" value="1"/>
</dbReference>
<dbReference type="InterPro" id="IPR054289">
    <property type="entry name" value="DUF7025"/>
</dbReference>
<proteinExistence type="predicted"/>
<dbReference type="InterPro" id="IPR003959">
    <property type="entry name" value="ATPase_AAA_core"/>
</dbReference>
<evidence type="ECO:0000256" key="1">
    <source>
        <dbReference type="SAM" id="MobiDB-lite"/>
    </source>
</evidence>
<sequence>MNGYNMNGDKKTRTIDTSSPTSEEAMEEDLLGPDMLNDVREFYREDSECDWEEGHGDVTENDSLRSAPCQCAQAAIVVFRQKQGQKKGASLHSIMIQSPALKNILEVVFYDYDGLTTQLTSIVHTPPLHEYYYRWHLFEAACKEVTDPIGKRHLELLYPIVSKEILPHIEAMEDFTKNNVITFDYLWAIFPPDMTVFSNVDDHDRIFEVKKTEYVIDSHGKPYLRIKCRYVETDGERFGYATKELYIQGFSGVMKITELSVIPCHLHPNCDGVLGRLHDRGARFEKYLGCHHVNYSGFYKIDTGRFIIDRRNFDMNSDGCVTKGLGDLNRQEAPHAGSAMFHVLNVVHRATLKASNEFRSIMRGYKVRDLERISTLKLTSRQRMLCTPILKGFCLTYKKWCEFSVSGVSDIEWNEDAFSRLVIAQGYKEVIHAFVQEQLNREDDDFDDIISGKGQGFIMLLSGEPGVGKTLTAESVCERMHRPLYSIGAGELGETASEIEESLETLLEVVAKWKAILLLDECDVFLEARTTADIARNRLVSIFLRQLEYFRGVMFLTTNRVTTFDAAFESRIHLTIDYPALNAESRLCVWQTFLRSQVGCWGPQGPGGSSVSEDDLKVLAERKLNGRQIKNIVKTAWLLAKQNKQPLTLENLQTVLTIKSGAAIFGQ</sequence>